<gene>
    <name evidence="6" type="ORF">ESB04_03810</name>
</gene>
<evidence type="ECO:0000256" key="3">
    <source>
        <dbReference type="PIRSR" id="PIRSR605511-2"/>
    </source>
</evidence>
<feature type="binding site" evidence="3">
    <location>
        <position position="159"/>
    </location>
    <ligand>
        <name>substrate</name>
    </ligand>
</feature>
<dbReference type="InterPro" id="IPR051262">
    <property type="entry name" value="SMP-30/CGR1_Lactonase"/>
</dbReference>
<dbReference type="Pfam" id="PF08450">
    <property type="entry name" value="SGL"/>
    <property type="match status" value="1"/>
</dbReference>
<evidence type="ECO:0000313" key="6">
    <source>
        <dbReference type="EMBL" id="RXK50785.1"/>
    </source>
</evidence>
<dbReference type="GO" id="GO:0016787">
    <property type="term" value="F:hydrolase activity"/>
    <property type="evidence" value="ECO:0007669"/>
    <property type="project" value="UniProtKB-KW"/>
</dbReference>
<proteinExistence type="predicted"/>
<keyword evidence="3" id="KW-0862">Zinc</keyword>
<name>A0A4Q1C0X2_9BACT</name>
<dbReference type="OrthoDB" id="241638at2"/>
<dbReference type="SUPFAM" id="SSF63829">
    <property type="entry name" value="Calcium-dependent phosphotriesterase"/>
    <property type="match status" value="1"/>
</dbReference>
<protein>
    <submittedName>
        <fullName evidence="6">SMP-30/gluconolactonase/LRE family protein</fullName>
    </submittedName>
</protein>
<dbReference type="PANTHER" id="PTHR47572">
    <property type="entry name" value="LIPOPROTEIN-RELATED"/>
    <property type="match status" value="1"/>
</dbReference>
<dbReference type="GO" id="GO:0046872">
    <property type="term" value="F:metal ion binding"/>
    <property type="evidence" value="ECO:0007669"/>
    <property type="project" value="UniProtKB-KW"/>
</dbReference>
<keyword evidence="7" id="KW-1185">Reference proteome</keyword>
<dbReference type="RefSeq" id="WP_129026395.1">
    <property type="nucleotide sequence ID" value="NZ_SDHY01000002.1"/>
</dbReference>
<keyword evidence="4" id="KW-0732">Signal</keyword>
<evidence type="ECO:0000259" key="5">
    <source>
        <dbReference type="Pfam" id="PF08450"/>
    </source>
</evidence>
<reference evidence="6 7" key="1">
    <citation type="submission" date="2019-01" db="EMBL/GenBank/DDBJ databases">
        <title>Cytophagaceae bacterium strain CAR-16.</title>
        <authorList>
            <person name="Chen W.-M."/>
        </authorList>
    </citation>
    <scope>NUCLEOTIDE SEQUENCE [LARGE SCALE GENOMIC DNA]</scope>
    <source>
        <strain evidence="6 7">CAR-16</strain>
    </source>
</reference>
<accession>A0A4Q1C0X2</accession>
<feature type="binding site" evidence="3">
    <location>
        <position position="271"/>
    </location>
    <ligand>
        <name>a divalent metal cation</name>
        <dbReference type="ChEBI" id="CHEBI:60240"/>
    </ligand>
</feature>
<dbReference type="EMBL" id="SDHY01000002">
    <property type="protein sequence ID" value="RXK50785.1"/>
    <property type="molecule type" value="Genomic_DNA"/>
</dbReference>
<dbReference type="InterPro" id="IPR011042">
    <property type="entry name" value="6-blade_b-propeller_TolB-like"/>
</dbReference>
<feature type="binding site" evidence="3">
    <location>
        <position position="215"/>
    </location>
    <ligand>
        <name>a divalent metal cation</name>
        <dbReference type="ChEBI" id="CHEBI:60240"/>
    </ligand>
</feature>
<sequence length="340" mass="37285">MKKYTFYLFLCLVSSLYSMNAQEKSYPTIGKIHRLDPALDKLLDVNSPIEILGTGYTWSEGPVWVKKGNYLLFSDVPENVIHKWAPGKEVEVFLKPSGYTGTVPYSEEPGANGLIINKKGNLVSCEHGDRRIAEMPLDNPAKKKTLAHLFEGKKLNSPNDLVQHSSGDYYFTDPPYGLPGRGKDEPAKELPFQGVYRLNKKGELSLQVKDMTRPNGLAFSPDEKILYVGQSDPKGLIWKAFPVDKDGNLGEGKVFFDGAELAKNGWRGAPDGFKVDKEGNLWATGPGGVLIISPAGKLLGRIEAGSATANVAFGEDGSTLFITADMNLLRVRTKTKGMGW</sequence>
<dbReference type="InterPro" id="IPR013658">
    <property type="entry name" value="SGL"/>
</dbReference>
<dbReference type="InterPro" id="IPR005511">
    <property type="entry name" value="SMP-30"/>
</dbReference>
<evidence type="ECO:0000256" key="1">
    <source>
        <dbReference type="ARBA" id="ARBA00022801"/>
    </source>
</evidence>
<comment type="caution">
    <text evidence="6">The sequence shown here is derived from an EMBL/GenBank/DDBJ whole genome shotgun (WGS) entry which is preliminary data.</text>
</comment>
<feature type="domain" description="SMP-30/Gluconolactonase/LRE-like region" evidence="5">
    <location>
        <begin position="58"/>
        <end position="324"/>
    </location>
</feature>
<keyword evidence="1" id="KW-0378">Hydrolase</keyword>
<dbReference type="AlphaFoldDB" id="A0A4Q1C0X2"/>
<feature type="signal peptide" evidence="4">
    <location>
        <begin position="1"/>
        <end position="23"/>
    </location>
</feature>
<evidence type="ECO:0000256" key="2">
    <source>
        <dbReference type="PIRSR" id="PIRSR605511-1"/>
    </source>
</evidence>
<evidence type="ECO:0000313" key="7">
    <source>
        <dbReference type="Proteomes" id="UP000289455"/>
    </source>
</evidence>
<evidence type="ECO:0000256" key="4">
    <source>
        <dbReference type="SAM" id="SignalP"/>
    </source>
</evidence>
<organism evidence="6 7">
    <name type="scientific">Aquirufa rosea</name>
    <dbReference type="NCBI Taxonomy" id="2509241"/>
    <lineage>
        <taxon>Bacteria</taxon>
        <taxon>Pseudomonadati</taxon>
        <taxon>Bacteroidota</taxon>
        <taxon>Cytophagia</taxon>
        <taxon>Cytophagales</taxon>
        <taxon>Flectobacillaceae</taxon>
        <taxon>Aquirufa</taxon>
    </lineage>
</organism>
<keyword evidence="3" id="KW-0479">Metal-binding</keyword>
<feature type="active site" description="Proton donor/acceptor" evidence="2">
    <location>
        <position position="271"/>
    </location>
</feature>
<feature type="binding site" evidence="3">
    <location>
        <position position="60"/>
    </location>
    <ligand>
        <name>a divalent metal cation</name>
        <dbReference type="ChEBI" id="CHEBI:60240"/>
    </ligand>
</feature>
<dbReference type="Proteomes" id="UP000289455">
    <property type="component" value="Unassembled WGS sequence"/>
</dbReference>
<comment type="cofactor">
    <cofactor evidence="3">
        <name>Zn(2+)</name>
        <dbReference type="ChEBI" id="CHEBI:29105"/>
    </cofactor>
    <text evidence="3">Binds 1 divalent metal cation per subunit.</text>
</comment>
<dbReference type="PRINTS" id="PR01790">
    <property type="entry name" value="SMP30FAMILY"/>
</dbReference>
<feature type="chain" id="PRO_5020772956" evidence="4">
    <location>
        <begin position="24"/>
        <end position="340"/>
    </location>
</feature>
<dbReference type="Gene3D" id="2.120.10.30">
    <property type="entry name" value="TolB, C-terminal domain"/>
    <property type="match status" value="1"/>
</dbReference>
<dbReference type="PANTHER" id="PTHR47572:SF4">
    <property type="entry name" value="LACTONASE DRP35"/>
    <property type="match status" value="1"/>
</dbReference>